<keyword evidence="10 12" id="KW-0472">Membrane</keyword>
<keyword evidence="4" id="KW-0410">Iron transport</keyword>
<dbReference type="Gene3D" id="2.170.130.10">
    <property type="entry name" value="TonB-dependent receptor, plug domain"/>
    <property type="match status" value="1"/>
</dbReference>
<comment type="similarity">
    <text evidence="12 13">Belongs to the TonB-dependent receptor family.</text>
</comment>
<dbReference type="InterPro" id="IPR036942">
    <property type="entry name" value="Beta-barrel_TonB_sf"/>
</dbReference>
<organism evidence="17 18">
    <name type="scientific">Brevundimonas variabilis</name>
    <dbReference type="NCBI Taxonomy" id="74312"/>
    <lineage>
        <taxon>Bacteria</taxon>
        <taxon>Pseudomonadati</taxon>
        <taxon>Pseudomonadota</taxon>
        <taxon>Alphaproteobacteria</taxon>
        <taxon>Caulobacterales</taxon>
        <taxon>Caulobacteraceae</taxon>
        <taxon>Brevundimonas</taxon>
    </lineage>
</organism>
<evidence type="ECO:0000256" key="11">
    <source>
        <dbReference type="ARBA" id="ARBA00023237"/>
    </source>
</evidence>
<protein>
    <submittedName>
        <fullName evidence="17">Iron complex outermembrane receptor protein</fullName>
    </submittedName>
</protein>
<evidence type="ECO:0000256" key="5">
    <source>
        <dbReference type="ARBA" id="ARBA00022692"/>
    </source>
</evidence>
<dbReference type="InterPro" id="IPR037066">
    <property type="entry name" value="Plug_dom_sf"/>
</dbReference>
<evidence type="ECO:0000259" key="16">
    <source>
        <dbReference type="Pfam" id="PF07715"/>
    </source>
</evidence>
<evidence type="ECO:0000256" key="7">
    <source>
        <dbReference type="ARBA" id="ARBA00023004"/>
    </source>
</evidence>
<keyword evidence="8" id="KW-0406">Ion transport</keyword>
<evidence type="ECO:0000256" key="1">
    <source>
        <dbReference type="ARBA" id="ARBA00004571"/>
    </source>
</evidence>
<evidence type="ECO:0000256" key="13">
    <source>
        <dbReference type="RuleBase" id="RU003357"/>
    </source>
</evidence>
<evidence type="ECO:0000256" key="4">
    <source>
        <dbReference type="ARBA" id="ARBA00022496"/>
    </source>
</evidence>
<evidence type="ECO:0000256" key="14">
    <source>
        <dbReference type="SAM" id="SignalP"/>
    </source>
</evidence>
<evidence type="ECO:0000256" key="9">
    <source>
        <dbReference type="ARBA" id="ARBA00023077"/>
    </source>
</evidence>
<sequence length="889" mass="97136">MTNRYRALLATTALFTGVLAAGAASAQSTGTLANETTVDEVVVTGSRGPRSINGAQIAEPVDKARSTITQELITRQQPGQTILQSLNLVPGLNFTNSDPYGNSGGNIRLRGFDGNRVGLAFDGVPLNDTGNYATFTNQQLDPELIERASVTQGSTDVDSPTPAAVGGLINYTSARPLEERGVQLVTSIGTFKYGRVFLRADTGAFGPWGTTAYLTGSYTDYDKFKGPGELEKLQFNGKLYQDLGEGNFGSLAFNYNRNRNAFYNNSTNLVQFNQGFRPENDRTCLPPVGTNGVVDNEATSARIETYFGGIAAGSCTNYSGTRINPSDTGNIRGNFSYRLRDNLRLTVDPSFQYVIANGGGFTLVGERDDRLDQNPLNNAAATNATCVTALIRNTGVDLNGDGDTCDNVALYTPSNTNTRRYGVLTSLIWDVTDNHRLRASYSNDYGRHRQTGEATRYDASGNPPEVFGGENTWGDENLRVFGRDGSFYRSRDRFSLAILNQFSLDYRGQFFDDNLTVQIGVRAPFFKRELNQFCYTANGTGNPFCTTQPVATTLPNGNVQFAGNTTQYIAPFSQDFEYDDVLPNITVGYDFGDNNLFASYSEQIAVPRTDNLYNVNRIASTTAIPIAFNPVQPEITKNYEVGYRYTSSTVIASASAFFNQYSNRVVSTLDNDPTSETFNTFIDRNIGEVESQGFEGAVTWSLADNISLYASATYLDAVLQEDQIVGSFTCPAAGITNPATAGFGCTPNQRSPLIIQTKGKQVVETPEWQATFRADWQPTDQLSLGLQAKWVDERFTTDVNDEVVPAYTVVDFDARYDLTNTFGIRDAYVQFNVSNLLDEEYPINISSGNNALTIADVNPNAGINPRAGQPRTFGLNAPRTMVLTLGTKF</sequence>
<evidence type="ECO:0000313" key="17">
    <source>
        <dbReference type="EMBL" id="MBB5747139.1"/>
    </source>
</evidence>
<comment type="subcellular location">
    <subcellularLocation>
        <location evidence="1 12">Cell outer membrane</location>
        <topology evidence="1 12">Multi-pass membrane protein</topology>
    </subcellularLocation>
</comment>
<dbReference type="Gene3D" id="2.40.170.20">
    <property type="entry name" value="TonB-dependent receptor, beta-barrel domain"/>
    <property type="match status" value="1"/>
</dbReference>
<evidence type="ECO:0000256" key="8">
    <source>
        <dbReference type="ARBA" id="ARBA00023065"/>
    </source>
</evidence>
<keyword evidence="7" id="KW-0408">Iron</keyword>
<accession>A0A7W9CKH0</accession>
<dbReference type="PANTHER" id="PTHR32552">
    <property type="entry name" value="FERRICHROME IRON RECEPTOR-RELATED"/>
    <property type="match status" value="1"/>
</dbReference>
<proteinExistence type="inferred from homology"/>
<evidence type="ECO:0000313" key="18">
    <source>
        <dbReference type="Proteomes" id="UP000545037"/>
    </source>
</evidence>
<dbReference type="SUPFAM" id="SSF56935">
    <property type="entry name" value="Porins"/>
    <property type="match status" value="1"/>
</dbReference>
<dbReference type="EMBL" id="JACHOR010000005">
    <property type="protein sequence ID" value="MBB5747139.1"/>
    <property type="molecule type" value="Genomic_DNA"/>
</dbReference>
<keyword evidence="3 12" id="KW-1134">Transmembrane beta strand</keyword>
<dbReference type="Pfam" id="PF00593">
    <property type="entry name" value="TonB_dep_Rec_b-barrel"/>
    <property type="match status" value="1"/>
</dbReference>
<keyword evidence="17" id="KW-0675">Receptor</keyword>
<evidence type="ECO:0000256" key="2">
    <source>
        <dbReference type="ARBA" id="ARBA00022448"/>
    </source>
</evidence>
<keyword evidence="2 12" id="KW-0813">Transport</keyword>
<feature type="domain" description="TonB-dependent receptor plug" evidence="16">
    <location>
        <begin position="62"/>
        <end position="159"/>
    </location>
</feature>
<feature type="signal peptide" evidence="14">
    <location>
        <begin position="1"/>
        <end position="26"/>
    </location>
</feature>
<keyword evidence="5 12" id="KW-0812">Transmembrane</keyword>
<gene>
    <name evidence="17" type="ORF">GGR13_002760</name>
</gene>
<dbReference type="GO" id="GO:0015344">
    <property type="term" value="F:siderophore uptake transmembrane transporter activity"/>
    <property type="evidence" value="ECO:0007669"/>
    <property type="project" value="TreeGrafter"/>
</dbReference>
<dbReference type="GO" id="GO:0009279">
    <property type="term" value="C:cell outer membrane"/>
    <property type="evidence" value="ECO:0007669"/>
    <property type="project" value="UniProtKB-SubCell"/>
</dbReference>
<dbReference type="InterPro" id="IPR000531">
    <property type="entry name" value="Beta-barrel_TonB"/>
</dbReference>
<keyword evidence="6 14" id="KW-0732">Signal</keyword>
<feature type="chain" id="PRO_5030590822" evidence="14">
    <location>
        <begin position="27"/>
        <end position="889"/>
    </location>
</feature>
<dbReference type="AlphaFoldDB" id="A0A7W9CKH0"/>
<dbReference type="InterPro" id="IPR012910">
    <property type="entry name" value="Plug_dom"/>
</dbReference>
<keyword evidence="9 13" id="KW-0798">TonB box</keyword>
<keyword evidence="18" id="KW-1185">Reference proteome</keyword>
<reference evidence="17 18" key="1">
    <citation type="submission" date="2020-08" db="EMBL/GenBank/DDBJ databases">
        <title>Genomic Encyclopedia of Type Strains, Phase IV (KMG-IV): sequencing the most valuable type-strain genomes for metagenomic binning, comparative biology and taxonomic classification.</title>
        <authorList>
            <person name="Goeker M."/>
        </authorList>
    </citation>
    <scope>NUCLEOTIDE SEQUENCE [LARGE SCALE GENOMIC DNA]</scope>
    <source>
        <strain evidence="17 18">DSM 4737</strain>
    </source>
</reference>
<evidence type="ECO:0000256" key="10">
    <source>
        <dbReference type="ARBA" id="ARBA00023136"/>
    </source>
</evidence>
<dbReference type="Pfam" id="PF07715">
    <property type="entry name" value="Plug"/>
    <property type="match status" value="1"/>
</dbReference>
<comment type="caution">
    <text evidence="17">The sequence shown here is derived from an EMBL/GenBank/DDBJ whole genome shotgun (WGS) entry which is preliminary data.</text>
</comment>
<keyword evidence="11 12" id="KW-0998">Cell outer membrane</keyword>
<evidence type="ECO:0000256" key="12">
    <source>
        <dbReference type="PROSITE-ProRule" id="PRU01360"/>
    </source>
</evidence>
<dbReference type="InterPro" id="IPR039426">
    <property type="entry name" value="TonB-dep_rcpt-like"/>
</dbReference>
<dbReference type="PROSITE" id="PS52016">
    <property type="entry name" value="TONB_DEPENDENT_REC_3"/>
    <property type="match status" value="1"/>
</dbReference>
<dbReference type="RefSeq" id="WP_183214149.1">
    <property type="nucleotide sequence ID" value="NZ_JACHOR010000005.1"/>
</dbReference>
<evidence type="ECO:0000259" key="15">
    <source>
        <dbReference type="Pfam" id="PF00593"/>
    </source>
</evidence>
<dbReference type="Proteomes" id="UP000545037">
    <property type="component" value="Unassembled WGS sequence"/>
</dbReference>
<name>A0A7W9CKH0_9CAUL</name>
<evidence type="ECO:0000256" key="6">
    <source>
        <dbReference type="ARBA" id="ARBA00022729"/>
    </source>
</evidence>
<evidence type="ECO:0000256" key="3">
    <source>
        <dbReference type="ARBA" id="ARBA00022452"/>
    </source>
</evidence>
<dbReference type="PANTHER" id="PTHR32552:SF89">
    <property type="entry name" value="CATECHOLATE SIDEROPHORE RECEPTOR FIU"/>
    <property type="match status" value="1"/>
</dbReference>
<feature type="domain" description="TonB-dependent receptor-like beta-barrel" evidence="15">
    <location>
        <begin position="280"/>
        <end position="836"/>
    </location>
</feature>